<dbReference type="PROSITE" id="PS00108">
    <property type="entry name" value="PROTEIN_KINASE_ST"/>
    <property type="match status" value="1"/>
</dbReference>
<name>A0A409WEL7_9AGAR</name>
<dbReference type="InterPro" id="IPR000719">
    <property type="entry name" value="Prot_kinase_dom"/>
</dbReference>
<dbReference type="GO" id="GO:0005856">
    <property type="term" value="C:cytoskeleton"/>
    <property type="evidence" value="ECO:0007669"/>
    <property type="project" value="TreeGrafter"/>
</dbReference>
<dbReference type="InterPro" id="IPR011009">
    <property type="entry name" value="Kinase-like_dom_sf"/>
</dbReference>
<dbReference type="PROSITE" id="PS50011">
    <property type="entry name" value="PROTEIN_KINASE_DOM"/>
    <property type="match status" value="1"/>
</dbReference>
<dbReference type="Gene3D" id="3.30.200.20">
    <property type="entry name" value="Phosphorylase Kinase, domain 1"/>
    <property type="match status" value="1"/>
</dbReference>
<feature type="compositionally biased region" description="Polar residues" evidence="2">
    <location>
        <begin position="732"/>
        <end position="741"/>
    </location>
</feature>
<accession>A0A409WEL7</accession>
<dbReference type="STRING" id="181874.A0A409WEL7"/>
<dbReference type="GO" id="GO:0004674">
    <property type="term" value="F:protein serine/threonine kinase activity"/>
    <property type="evidence" value="ECO:0007669"/>
    <property type="project" value="TreeGrafter"/>
</dbReference>
<dbReference type="OrthoDB" id="3359639at2759"/>
<evidence type="ECO:0000256" key="1">
    <source>
        <dbReference type="ARBA" id="ARBA00038271"/>
    </source>
</evidence>
<dbReference type="GO" id="GO:0031032">
    <property type="term" value="P:actomyosin structure organization"/>
    <property type="evidence" value="ECO:0007669"/>
    <property type="project" value="TreeGrafter"/>
</dbReference>
<dbReference type="InterPro" id="IPR050839">
    <property type="entry name" value="Rho-assoc_Ser/Thr_Kinase"/>
</dbReference>
<dbReference type="InterPro" id="IPR008271">
    <property type="entry name" value="Ser/Thr_kinase_AS"/>
</dbReference>
<feature type="region of interest" description="Disordered" evidence="2">
    <location>
        <begin position="848"/>
        <end position="929"/>
    </location>
</feature>
<dbReference type="Proteomes" id="UP000284842">
    <property type="component" value="Unassembled WGS sequence"/>
</dbReference>
<evidence type="ECO:0000313" key="4">
    <source>
        <dbReference type="EMBL" id="PPQ76943.1"/>
    </source>
</evidence>
<gene>
    <name evidence="4" type="ORF">CVT24_009032</name>
</gene>
<feature type="compositionally biased region" description="Acidic residues" evidence="2">
    <location>
        <begin position="747"/>
        <end position="757"/>
    </location>
</feature>
<protein>
    <recommendedName>
        <fullName evidence="3">Protein kinase domain-containing protein</fullName>
    </recommendedName>
</protein>
<feature type="region of interest" description="Disordered" evidence="2">
    <location>
        <begin position="495"/>
        <end position="523"/>
    </location>
</feature>
<comment type="caution">
    <text evidence="4">The sequence shown here is derived from an EMBL/GenBank/DDBJ whole genome shotgun (WGS) entry which is preliminary data.</text>
</comment>
<feature type="region of interest" description="Disordered" evidence="2">
    <location>
        <begin position="625"/>
        <end position="717"/>
    </location>
</feature>
<feature type="region of interest" description="Disordered" evidence="2">
    <location>
        <begin position="732"/>
        <end position="775"/>
    </location>
</feature>
<evidence type="ECO:0000259" key="3">
    <source>
        <dbReference type="PROSITE" id="PS50011"/>
    </source>
</evidence>
<proteinExistence type="inferred from homology"/>
<dbReference type="PANTHER" id="PTHR22988:SF75">
    <property type="entry name" value="MYOSIN-16-LIKE"/>
    <property type="match status" value="1"/>
</dbReference>
<feature type="compositionally biased region" description="Gly residues" evidence="2">
    <location>
        <begin position="632"/>
        <end position="644"/>
    </location>
</feature>
<evidence type="ECO:0000256" key="2">
    <source>
        <dbReference type="SAM" id="MobiDB-lite"/>
    </source>
</evidence>
<dbReference type="GO" id="GO:0005737">
    <property type="term" value="C:cytoplasm"/>
    <property type="evidence" value="ECO:0007669"/>
    <property type="project" value="TreeGrafter"/>
</dbReference>
<dbReference type="SUPFAM" id="SSF56112">
    <property type="entry name" value="Protein kinase-like (PK-like)"/>
    <property type="match status" value="1"/>
</dbReference>
<evidence type="ECO:0000313" key="5">
    <source>
        <dbReference type="Proteomes" id="UP000284842"/>
    </source>
</evidence>
<keyword evidence="5" id="KW-1185">Reference proteome</keyword>
<feature type="compositionally biased region" description="Polar residues" evidence="2">
    <location>
        <begin position="904"/>
        <end position="924"/>
    </location>
</feature>
<dbReference type="SMART" id="SM00220">
    <property type="entry name" value="S_TKc"/>
    <property type="match status" value="1"/>
</dbReference>
<organism evidence="4 5">
    <name type="scientific">Panaeolus cyanescens</name>
    <dbReference type="NCBI Taxonomy" id="181874"/>
    <lineage>
        <taxon>Eukaryota</taxon>
        <taxon>Fungi</taxon>
        <taxon>Dikarya</taxon>
        <taxon>Basidiomycota</taxon>
        <taxon>Agaricomycotina</taxon>
        <taxon>Agaricomycetes</taxon>
        <taxon>Agaricomycetidae</taxon>
        <taxon>Agaricales</taxon>
        <taxon>Agaricineae</taxon>
        <taxon>Galeropsidaceae</taxon>
        <taxon>Panaeolus</taxon>
    </lineage>
</organism>
<dbReference type="InParanoid" id="A0A409WEL7"/>
<feature type="region of interest" description="Disordered" evidence="2">
    <location>
        <begin position="394"/>
        <end position="426"/>
    </location>
</feature>
<dbReference type="Gene3D" id="1.10.510.10">
    <property type="entry name" value="Transferase(Phosphotransferase) domain 1"/>
    <property type="match status" value="1"/>
</dbReference>
<feature type="compositionally biased region" description="Low complexity" evidence="2">
    <location>
        <begin position="848"/>
        <end position="871"/>
    </location>
</feature>
<comment type="similarity">
    <text evidence="1">Belongs to the protein kinase superfamily. STE Ser/Thr protein kinase family. COT1 subfamily.</text>
</comment>
<feature type="compositionally biased region" description="Basic and acidic residues" evidence="2">
    <location>
        <begin position="657"/>
        <end position="669"/>
    </location>
</feature>
<dbReference type="Pfam" id="PF00069">
    <property type="entry name" value="Pkinase"/>
    <property type="match status" value="1"/>
</dbReference>
<sequence>MSLSWQQRKARLASLLKNPGDDDGEGLALDRIMHGQNVIGKTSKTIEVDSLRFQNKDLSVFGTLEYGQFGKIDVVTCRLNNAVYIRKSIDKRFALRAKDQCFPQHERDLLLQARKSDSAWAPHLLCAFQTPTHLNLVMDYAEGGNLWDVLESSPHDGRILECDLTWWAPQMVSAIHWCHSQGFAHRDIKPHNFVITPSAHILLIDFGSAAPLLPPNSDGSQLLPKRYCLVPCGTCDYISPEILQAHEQALVEMEMEDEDEGSPHLNGSKKEEEGYGVETDWWSLGKFAAPSTITSNSPHDNNSYRLLTNAKHRLGRRNVMEITDHPFFEAVDWRNLHSQPAPQDLHLPQFTYNAPPPPTSDSDDNASPVDAPYDDSASQPFPFSIFFQPSSNMSHGVSVLRPSPNRTSHGNGHEHSNGNAGHATLKMSTGSSYLRGSLVGKRDDNAAMSFIGFSWGPPMDAFPSSSPASTPIPGNAAELMGEKSMLSFAPPEFGFPGVASTPRPPSKVQTSHETPLPVFSGQRNTNILSVPSRHAFSTPRPLPAAFMTPLRFTNTPVPGGTGYVPGSVLRTGTVRRTLPRRSVSDREAMKMLVDCVGMSARKKVLESGRKPRLLDGFGGRFSGNVRFNGSGNQSGSGQAVGNGDGTRSRSRSGSTADLKRQGSWKELRFDPTVPPIPKPDYSGAQSHSGRSRRGSLIYDPNNTGNTTNPLLDFPPIPGATGFEFKPFNAQQLQNYDSSPTPSLADDAFTDTETETESEGAHPPSPSPSPRPGSAMSMMSISRRSVTPSVSGYFRSTTPTVSGFLSGGGYTGARSATPTASGYLTSTGTLTRARSGSGSGLGFGLHTGRSVGSVGTMTTSSTKLSGVSAASGSGSGSGGSTAGHHARQRSASRSTQVECVGDKSAFSTGDTTRMSTSTATGNTGVLNVPDKSIRPKDIKFRLQPPPGMEEDQLTPLERKKKGVINGGGVFRARDANLDNVGSGLGLGPAPGTGPPGAVGAGGLPKSVSLPVIPTKPNTQGKRKTHVRSVSADVLLGEMERRHTRMMRDIEELEERFDSILRGFER</sequence>
<dbReference type="AlphaFoldDB" id="A0A409WEL7"/>
<feature type="domain" description="Protein kinase" evidence="3">
    <location>
        <begin position="58"/>
        <end position="350"/>
    </location>
</feature>
<dbReference type="PANTHER" id="PTHR22988">
    <property type="entry name" value="MYOTONIC DYSTROPHY S/T KINASE-RELATED"/>
    <property type="match status" value="1"/>
</dbReference>
<dbReference type="EMBL" id="NHTK01005513">
    <property type="protein sequence ID" value="PPQ76943.1"/>
    <property type="molecule type" value="Genomic_DNA"/>
</dbReference>
<dbReference type="GO" id="GO:0005524">
    <property type="term" value="F:ATP binding"/>
    <property type="evidence" value="ECO:0007669"/>
    <property type="project" value="InterPro"/>
</dbReference>
<feature type="region of interest" description="Disordered" evidence="2">
    <location>
        <begin position="339"/>
        <end position="374"/>
    </location>
</feature>
<reference evidence="4 5" key="1">
    <citation type="journal article" date="2018" name="Evol. Lett.">
        <title>Horizontal gene cluster transfer increased hallucinogenic mushroom diversity.</title>
        <authorList>
            <person name="Reynolds H.T."/>
            <person name="Vijayakumar V."/>
            <person name="Gluck-Thaler E."/>
            <person name="Korotkin H.B."/>
            <person name="Matheny P.B."/>
            <person name="Slot J.C."/>
        </authorList>
    </citation>
    <scope>NUCLEOTIDE SEQUENCE [LARGE SCALE GENOMIC DNA]</scope>
    <source>
        <strain evidence="4 5">2629</strain>
    </source>
</reference>